<dbReference type="FunFam" id="3.40.30.10:FF:000213">
    <property type="entry name" value="APD1p protein"/>
    <property type="match status" value="1"/>
</dbReference>
<dbReference type="Proteomes" id="UP000594638">
    <property type="component" value="Unassembled WGS sequence"/>
</dbReference>
<name>A0A8S0UNG5_OLEEU</name>
<comment type="caution">
    <text evidence="3">The sequence shown here is derived from an EMBL/GenBank/DDBJ whole genome shotgun (WGS) entry which is preliminary data.</text>
</comment>
<dbReference type="Gene3D" id="3.40.30.10">
    <property type="entry name" value="Glutaredoxin"/>
    <property type="match status" value="1"/>
</dbReference>
<evidence type="ECO:0000313" key="4">
    <source>
        <dbReference type="Proteomes" id="UP000594638"/>
    </source>
</evidence>
<dbReference type="SUPFAM" id="SSF52833">
    <property type="entry name" value="Thioredoxin-like"/>
    <property type="match status" value="1"/>
</dbReference>
<feature type="compositionally biased region" description="Polar residues" evidence="1">
    <location>
        <begin position="358"/>
        <end position="373"/>
    </location>
</feature>
<evidence type="ECO:0000256" key="2">
    <source>
        <dbReference type="SAM" id="Phobius"/>
    </source>
</evidence>
<evidence type="ECO:0000313" key="3">
    <source>
        <dbReference type="EMBL" id="CAA3021652.1"/>
    </source>
</evidence>
<proteinExistence type="predicted"/>
<evidence type="ECO:0000256" key="1">
    <source>
        <dbReference type="SAM" id="MobiDB-lite"/>
    </source>
</evidence>
<organism evidence="3 4">
    <name type="scientific">Olea europaea subsp. europaea</name>
    <dbReference type="NCBI Taxonomy" id="158383"/>
    <lineage>
        <taxon>Eukaryota</taxon>
        <taxon>Viridiplantae</taxon>
        <taxon>Streptophyta</taxon>
        <taxon>Embryophyta</taxon>
        <taxon>Tracheophyta</taxon>
        <taxon>Spermatophyta</taxon>
        <taxon>Magnoliopsida</taxon>
        <taxon>eudicotyledons</taxon>
        <taxon>Gunneridae</taxon>
        <taxon>Pentapetalae</taxon>
        <taxon>asterids</taxon>
        <taxon>lamiids</taxon>
        <taxon>Lamiales</taxon>
        <taxon>Oleaceae</taxon>
        <taxon>Oleeae</taxon>
        <taxon>Olea</taxon>
    </lineage>
</organism>
<accession>A0A8S0UNG5</accession>
<keyword evidence="2" id="KW-0812">Transmembrane</keyword>
<protein>
    <submittedName>
        <fullName evidence="3">Altered inheritance of mitochondria 32</fullName>
    </submittedName>
</protein>
<dbReference type="InterPro" id="IPR036249">
    <property type="entry name" value="Thioredoxin-like_sf"/>
</dbReference>
<dbReference type="OrthoDB" id="10253744at2759"/>
<dbReference type="EMBL" id="CACTIH010009058">
    <property type="protein sequence ID" value="CAA3021652.1"/>
    <property type="molecule type" value="Genomic_DNA"/>
</dbReference>
<keyword evidence="2" id="KW-1133">Transmembrane helix</keyword>
<gene>
    <name evidence="3" type="ORF">OLEA9_A010896</name>
</gene>
<feature type="compositionally biased region" description="Basic and acidic residues" evidence="1">
    <location>
        <begin position="347"/>
        <end position="356"/>
    </location>
</feature>
<dbReference type="Gramene" id="OE9A010896T1">
    <property type="protein sequence ID" value="OE9A010896C1"/>
    <property type="gene ID" value="OE9A010896"/>
</dbReference>
<dbReference type="AlphaFoldDB" id="A0A8S0UNG5"/>
<dbReference type="CDD" id="cd03062">
    <property type="entry name" value="TRX_Fd_Sucrase"/>
    <property type="match status" value="1"/>
</dbReference>
<keyword evidence="4" id="KW-1185">Reference proteome</keyword>
<keyword evidence="2" id="KW-0472">Membrane</keyword>
<feature type="transmembrane region" description="Helical" evidence="2">
    <location>
        <begin position="422"/>
        <end position="441"/>
    </location>
</feature>
<dbReference type="PANTHER" id="PTHR31902:SF10">
    <property type="entry name" value="SUCRASE_FERREDOXIN-LIKE FAMILY PROTEIN"/>
    <property type="match status" value="1"/>
</dbReference>
<sequence>MRKCTVSDGDVNGRSGEVVTVGCSRGISRRRCGLLQTVVVHRTMNGSALSDDWRQMEGSNWDSGNSSCNWDFKMVIEEHGGEVVGDLASAGGRMVGGSVCGMGNWCKAGRRLWPVLMIGDQCRSFRALESVNVGLVCGELSFGLLSSNSLCYNRNSSSSSNISSLGFDRFLTDNTIGMQLPLVKEDTKDSKQELIGVLLVPLFYAMKPWGLKDSDVDGFVDDVVVNGKPWASGVQEALNGTYVFVCAHNNRDRRCGVCGPVLIKKFKEDIESKGLQDQVVVTACSHVGGHKYAGNVIIFSADAEGKISGNWYGYVTPNDVSELTDRQIGKGEIIERIWRGRMGTPVEKTEKVEEPKLTNGTNLNNNEKQPQESGTEDKESVGSCCQGVNGFSCCRDENFEKPVKKGSGGLSCWTGKWEQWEILTAVAVVGAVASIAMTYGLHRRSR</sequence>
<dbReference type="Pfam" id="PF06999">
    <property type="entry name" value="Suc_Fer-like"/>
    <property type="match status" value="1"/>
</dbReference>
<dbReference type="PANTHER" id="PTHR31902">
    <property type="entry name" value="ACTIN PATCHES DISTAL PROTEIN 1"/>
    <property type="match status" value="1"/>
</dbReference>
<reference evidence="3 4" key="1">
    <citation type="submission" date="2019-12" db="EMBL/GenBank/DDBJ databases">
        <authorList>
            <person name="Alioto T."/>
            <person name="Alioto T."/>
            <person name="Gomez Garrido J."/>
        </authorList>
    </citation>
    <scope>NUCLEOTIDE SEQUENCE [LARGE SCALE GENOMIC DNA]</scope>
</reference>
<feature type="region of interest" description="Disordered" evidence="1">
    <location>
        <begin position="345"/>
        <end position="379"/>
    </location>
</feature>
<dbReference type="InterPro" id="IPR009737">
    <property type="entry name" value="Aim32/Apd1-like"/>
</dbReference>